<protein>
    <submittedName>
        <fullName evidence="1">(northern house mosquito) hypothetical protein</fullName>
    </submittedName>
</protein>
<accession>A0A8D8BTV1</accession>
<proteinExistence type="predicted"/>
<reference evidence="1" key="1">
    <citation type="submission" date="2021-05" db="EMBL/GenBank/DDBJ databases">
        <authorList>
            <person name="Alioto T."/>
            <person name="Alioto T."/>
            <person name="Gomez Garrido J."/>
        </authorList>
    </citation>
    <scope>NUCLEOTIDE SEQUENCE</scope>
</reference>
<organism evidence="1">
    <name type="scientific">Culex pipiens</name>
    <name type="common">House mosquito</name>
    <dbReference type="NCBI Taxonomy" id="7175"/>
    <lineage>
        <taxon>Eukaryota</taxon>
        <taxon>Metazoa</taxon>
        <taxon>Ecdysozoa</taxon>
        <taxon>Arthropoda</taxon>
        <taxon>Hexapoda</taxon>
        <taxon>Insecta</taxon>
        <taxon>Pterygota</taxon>
        <taxon>Neoptera</taxon>
        <taxon>Endopterygota</taxon>
        <taxon>Diptera</taxon>
        <taxon>Nematocera</taxon>
        <taxon>Culicoidea</taxon>
        <taxon>Culicidae</taxon>
        <taxon>Culicinae</taxon>
        <taxon>Culicini</taxon>
        <taxon>Culex</taxon>
        <taxon>Culex</taxon>
    </lineage>
</organism>
<evidence type="ECO:0000313" key="1">
    <source>
        <dbReference type="EMBL" id="CAG6479332.1"/>
    </source>
</evidence>
<dbReference type="EMBL" id="HBUE01084901">
    <property type="protein sequence ID" value="CAG6479332.1"/>
    <property type="molecule type" value="Transcribed_RNA"/>
</dbReference>
<dbReference type="AlphaFoldDB" id="A0A8D8BTV1"/>
<name>A0A8D8BTV1_CULPI</name>
<dbReference type="EMBL" id="HBUE01084899">
    <property type="protein sequence ID" value="CAG6479330.1"/>
    <property type="molecule type" value="Transcribed_RNA"/>
</dbReference>
<sequence length="115" mass="13081">MWTNNQKTMTKKRCCESSFQGHFIPATIGIPSTLSVVFFSRFPVNLAPTANNNNYLTNITQTFVQQNATHTVDTEHGENKISRRPYNSGLRWEMILPFLPSSDTELAAVDFALRR</sequence>